<dbReference type="AlphaFoldDB" id="A0AAF3EL07"/>
<accession>A0AAF3EL07</accession>
<reference evidence="3" key="1">
    <citation type="submission" date="2024-02" db="UniProtKB">
        <authorList>
            <consortium name="WormBaseParasite"/>
        </authorList>
    </citation>
    <scope>IDENTIFICATION</scope>
</reference>
<evidence type="ECO:0000313" key="2">
    <source>
        <dbReference type="Proteomes" id="UP000887575"/>
    </source>
</evidence>
<evidence type="ECO:0000313" key="3">
    <source>
        <dbReference type="WBParaSite" id="MBELARI_LOCUS14648"/>
    </source>
</evidence>
<feature type="chain" id="PRO_5042185280" evidence="1">
    <location>
        <begin position="22"/>
        <end position="144"/>
    </location>
</feature>
<dbReference type="Proteomes" id="UP000887575">
    <property type="component" value="Unassembled WGS sequence"/>
</dbReference>
<protein>
    <submittedName>
        <fullName evidence="3">Uncharacterized protein</fullName>
    </submittedName>
</protein>
<organism evidence="2 3">
    <name type="scientific">Mesorhabditis belari</name>
    <dbReference type="NCBI Taxonomy" id="2138241"/>
    <lineage>
        <taxon>Eukaryota</taxon>
        <taxon>Metazoa</taxon>
        <taxon>Ecdysozoa</taxon>
        <taxon>Nematoda</taxon>
        <taxon>Chromadorea</taxon>
        <taxon>Rhabditida</taxon>
        <taxon>Rhabditina</taxon>
        <taxon>Rhabditomorpha</taxon>
        <taxon>Rhabditoidea</taxon>
        <taxon>Rhabditidae</taxon>
        <taxon>Mesorhabditinae</taxon>
        <taxon>Mesorhabditis</taxon>
    </lineage>
</organism>
<dbReference type="WBParaSite" id="MBELARI_LOCUS14648">
    <property type="protein sequence ID" value="MBELARI_LOCUS14648"/>
    <property type="gene ID" value="MBELARI_LOCUS14648"/>
</dbReference>
<keyword evidence="1" id="KW-0732">Signal</keyword>
<keyword evidence="2" id="KW-1185">Reference proteome</keyword>
<evidence type="ECO:0000256" key="1">
    <source>
        <dbReference type="SAM" id="SignalP"/>
    </source>
</evidence>
<proteinExistence type="predicted"/>
<sequence>MGKSSLLLFIVLINDILNITACPTNLTTTTTPPIFVSDRARECWRECQESTDEMNIFNLCTYNFVLEETFVNPYYSCTFRHPECEEACHNCLGPGNSICVISSRVSKFFDYVCDCEQMCECPESCKKRGICITDHDRCLCKPDH</sequence>
<name>A0AAF3EL07_9BILA</name>
<feature type="signal peptide" evidence="1">
    <location>
        <begin position="1"/>
        <end position="21"/>
    </location>
</feature>